<protein>
    <submittedName>
        <fullName evidence="2">Uncharacterized protein</fullName>
    </submittedName>
</protein>
<accession>A0A182T582</accession>
<sequence length="443" mass="46526">NEGRLTETEALEELKLLYTQLQRLYERIPQRGAAILTVASLMEACRTTSLRPPPAIGAPSPLKAIQSAGLTGASDGLSMASGATGASATTPSAILRLDKSTNTNTTATIPNGSVMTAPGNGSIGPMPPQTRITITDELDSAQEVERERHKQEARSIDGSDFRLDHQQLQCMCSGAADEEPYAGRDGLSRSMELEGVGGRNNNCCCSCSCCSSTRTRTGNRPQQHRRNDSVINNSTSAVQLTSAGGAVNCNCKISGVNDKSGSGSVSAVTGRRKPTDADGVVVVGGALHKAKQHTSELVLNCQFVVGGSEGGGTGGGGLGYVAPNTASSTLTPTTDEATIRSVNLEKFNKLYANNSSRIDSLKEHFLMRNALTTALQNLEIENRSRSAVNHERIRPPRQSSDDDAKRPESTGGTTEPHDAPTVNRARLAEPAAVGNPGADEAIN</sequence>
<reference evidence="3" key="1">
    <citation type="submission" date="2013-09" db="EMBL/GenBank/DDBJ databases">
        <title>The Genome Sequence of Anopheles maculatus species B.</title>
        <authorList>
            <consortium name="The Broad Institute Genomics Platform"/>
            <person name="Neafsey D.E."/>
            <person name="Besansky N."/>
            <person name="Howell P."/>
            <person name="Walton C."/>
            <person name="Young S.K."/>
            <person name="Zeng Q."/>
            <person name="Gargeya S."/>
            <person name="Fitzgerald M."/>
            <person name="Haas B."/>
            <person name="Abouelleil A."/>
            <person name="Allen A.W."/>
            <person name="Alvarado L."/>
            <person name="Arachchi H.M."/>
            <person name="Berlin A.M."/>
            <person name="Chapman S.B."/>
            <person name="Gainer-Dewar J."/>
            <person name="Goldberg J."/>
            <person name="Griggs A."/>
            <person name="Gujja S."/>
            <person name="Hansen M."/>
            <person name="Howarth C."/>
            <person name="Imamovic A."/>
            <person name="Ireland A."/>
            <person name="Larimer J."/>
            <person name="McCowan C."/>
            <person name="Murphy C."/>
            <person name="Pearson M."/>
            <person name="Poon T.W."/>
            <person name="Priest M."/>
            <person name="Roberts A."/>
            <person name="Saif S."/>
            <person name="Shea T."/>
            <person name="Sisk P."/>
            <person name="Sykes S."/>
            <person name="Wortman J."/>
            <person name="Nusbaum C."/>
            <person name="Birren B."/>
        </authorList>
    </citation>
    <scope>NUCLEOTIDE SEQUENCE [LARGE SCALE GENOMIC DNA]</scope>
    <source>
        <strain evidence="3">maculatus3</strain>
    </source>
</reference>
<feature type="region of interest" description="Disordered" evidence="1">
    <location>
        <begin position="103"/>
        <end position="125"/>
    </location>
</feature>
<feature type="region of interest" description="Disordered" evidence="1">
    <location>
        <begin position="382"/>
        <end position="443"/>
    </location>
</feature>
<reference evidence="2" key="2">
    <citation type="submission" date="2020-05" db="UniProtKB">
        <authorList>
            <consortium name="EnsemblMetazoa"/>
        </authorList>
    </citation>
    <scope>IDENTIFICATION</scope>
    <source>
        <strain evidence="2">maculatus3</strain>
    </source>
</reference>
<evidence type="ECO:0000313" key="2">
    <source>
        <dbReference type="EnsemblMetazoa" id="AMAM019870-PA"/>
    </source>
</evidence>
<dbReference type="Proteomes" id="UP000075901">
    <property type="component" value="Unassembled WGS sequence"/>
</dbReference>
<proteinExistence type="predicted"/>
<feature type="compositionally biased region" description="Basic and acidic residues" evidence="1">
    <location>
        <begin position="382"/>
        <end position="408"/>
    </location>
</feature>
<feature type="compositionally biased region" description="Polar residues" evidence="1">
    <location>
        <begin position="103"/>
        <end position="114"/>
    </location>
</feature>
<organism evidence="2 3">
    <name type="scientific">Anopheles maculatus</name>
    <dbReference type="NCBI Taxonomy" id="74869"/>
    <lineage>
        <taxon>Eukaryota</taxon>
        <taxon>Metazoa</taxon>
        <taxon>Ecdysozoa</taxon>
        <taxon>Arthropoda</taxon>
        <taxon>Hexapoda</taxon>
        <taxon>Insecta</taxon>
        <taxon>Pterygota</taxon>
        <taxon>Neoptera</taxon>
        <taxon>Endopterygota</taxon>
        <taxon>Diptera</taxon>
        <taxon>Nematocera</taxon>
        <taxon>Culicoidea</taxon>
        <taxon>Culicidae</taxon>
        <taxon>Anophelinae</taxon>
        <taxon>Anopheles</taxon>
        <taxon>Anopheles maculatus group</taxon>
    </lineage>
</organism>
<keyword evidence="3" id="KW-1185">Reference proteome</keyword>
<dbReference type="EnsemblMetazoa" id="AMAM019870-RA">
    <property type="protein sequence ID" value="AMAM019870-PA"/>
    <property type="gene ID" value="AMAM019870"/>
</dbReference>
<dbReference type="VEuPathDB" id="VectorBase:AMAM019870"/>
<evidence type="ECO:0000313" key="3">
    <source>
        <dbReference type="Proteomes" id="UP000075901"/>
    </source>
</evidence>
<name>A0A182T582_9DIPT</name>
<dbReference type="AlphaFoldDB" id="A0A182T582"/>
<evidence type="ECO:0000256" key="1">
    <source>
        <dbReference type="SAM" id="MobiDB-lite"/>
    </source>
</evidence>